<keyword evidence="13" id="KW-1133">Transmembrane helix</keyword>
<feature type="domain" description="Ig-like" evidence="14">
    <location>
        <begin position="11"/>
        <end position="132"/>
    </location>
</feature>
<dbReference type="EMBL" id="JAFHDT010000014">
    <property type="protein sequence ID" value="KAI7801205.1"/>
    <property type="molecule type" value="Genomic_DNA"/>
</dbReference>
<feature type="domain" description="Ig-like" evidence="14">
    <location>
        <begin position="509"/>
        <end position="593"/>
    </location>
</feature>
<proteinExistence type="predicted"/>
<dbReference type="Pfam" id="PF24518">
    <property type="entry name" value="Ig_CD22"/>
    <property type="match status" value="1"/>
</dbReference>
<evidence type="ECO:0000313" key="16">
    <source>
        <dbReference type="Proteomes" id="UP001059041"/>
    </source>
</evidence>
<keyword evidence="6" id="KW-0325">Glycoprotein</keyword>
<dbReference type="Pfam" id="PF13927">
    <property type="entry name" value="Ig_3"/>
    <property type="match status" value="3"/>
</dbReference>
<keyword evidence="13" id="KW-0472">Membrane</keyword>
<dbReference type="SMART" id="SM00408">
    <property type="entry name" value="IGc2"/>
    <property type="match status" value="5"/>
</dbReference>
<dbReference type="GO" id="GO:0042609">
    <property type="term" value="F:CD4 receptor binding"/>
    <property type="evidence" value="ECO:0007669"/>
    <property type="project" value="TreeGrafter"/>
</dbReference>
<comment type="function">
    <text evidence="10">Most highly expressed siglec (sialic acid-binding immunoglobulin-like lectin) on B-cells that plays a role in various aspects of B-cell biology including differentiation, antigen presentation, and trafficking to bone marrow. Binds to alpha 2,6-linked sialic acid residues of surface molecules such as CD22 itself, CD45 and IgM in a cis configuration. Can also bind to ligands on other cells as an adhesion molecule in a trans configuration. Acts as an inhibitory coreceptor on the surface of B-cells and inhibits B-cell receptor induced signaling, characterized by inhibition of the calcium mobilization and cellular activation. Mechanistically, the immunoreceptor tyrosine-based inhibitory motif domain is phosphorylated by the Src kinase LYN, which in turn leads to the recruitment of the protein tyrosine phosphatase 1/PTPN6, leading to the negative regulation of BCR signaling. If this negative signaling from is of sufficient strength, apoptosis of the B-cell can be induced.</text>
</comment>
<gene>
    <name evidence="15" type="ORF">IRJ41_025605</name>
</gene>
<dbReference type="SUPFAM" id="SSF48726">
    <property type="entry name" value="Immunoglobulin"/>
    <property type="match status" value="6"/>
</dbReference>
<dbReference type="Gene3D" id="2.60.40.10">
    <property type="entry name" value="Immunoglobulins"/>
    <property type="match status" value="7"/>
</dbReference>
<evidence type="ECO:0000256" key="13">
    <source>
        <dbReference type="SAM" id="Phobius"/>
    </source>
</evidence>
<keyword evidence="16" id="KW-1185">Reference proteome</keyword>
<dbReference type="SMART" id="SM00409">
    <property type="entry name" value="IG"/>
    <property type="match status" value="6"/>
</dbReference>
<keyword evidence="4" id="KW-0677">Repeat</keyword>
<sequence>LVFSSGTGSSEELIKVTETQETKAEGSCVTIACTYKHGYDQNIKLLWFKDPNYDRDKKSYTGTIVYSNADDRPQSPGYSSRVEFITGKAEEATDYWRKCDLKINDLQKSDSGNYSFRIDSDTKYMSKAMNLTVTDNRCKLNIDPSEMKDSVKEWDEFSVRCSTSDSCPSNPEWILHKPGQEPKRMTSPIKEITEENNEGKKITKLKIKPTWEDDNMMLSCRPAKTQDSCLFKNITLSVEYKPKKAEATVRPVDVKEGDSFTLSCTSRGRPNVTMSWFKNGIKKTQLVEWRLHDVKPEDNGEYYCQAENKHGEVQSNIIRIIVKYGPKDVRVTQAVNISNLKEGNELKLNCSVGGSNPAVHQFNWYLNGSHIKQQTNQILFISQIRPEDKGSYHCNAINSIKTSQSNSLQVSIKYLPHQIKIDGETSVKKGSKVMFNCSADANPPPNSYSWKHTSISESLPLSFSKTTGVLTIDTVTIRHAGTYACTVTNDIGGKEKSINVTVLYAPSKPMLAMKSEKEYGVISITCTVESSPESNLIVSGPSDLRSMRENKMNISKSDNKVTIYLNARESDAGVYKCTADNSEGTNHTEEELLYAPKNVSVRSEGKQMTRHELTLACNTQSKPTPSSYEWKKIFNGELTTAGRSQKLHFHSLQTADSGQYICIVNNIIGEAKSLPVNIKVKLGSLSVLYQVIFPIILLLILIALAIFLLRRPASNTQQVYSEITLPQMKQGCAKPQEYEEYSSINYVTLDFRRQHELAKRASDDSSTAIYSKVFKNKKSQNSSESELHDYENVSSACAPKLPLTSTDWESDTSEEDEVKYTTVSCTDKPGVREPRKKSSSSSGTTSSEEDRTAYSDIKT</sequence>
<dbReference type="GO" id="GO:0042113">
    <property type="term" value="P:B cell activation"/>
    <property type="evidence" value="ECO:0007669"/>
    <property type="project" value="TreeGrafter"/>
</dbReference>
<name>A0A9W7TLM1_TRIRA</name>
<comment type="subcellular location">
    <subcellularLocation>
        <location evidence="1">Cell membrane</location>
        <topology evidence="1">Single-pass type I membrane protein</topology>
    </subcellularLocation>
</comment>
<protein>
    <recommendedName>
        <fullName evidence="8">B-cell receptor CD22</fullName>
    </recommendedName>
    <alternativeName>
        <fullName evidence="9">Sialic acid-binding Ig-like lectin 2</fullName>
    </alternativeName>
</protein>
<reference evidence="15" key="1">
    <citation type="submission" date="2021-02" db="EMBL/GenBank/DDBJ databases">
        <title>Comparative genomics reveals that relaxation of natural selection precedes convergent phenotypic evolution of cavefish.</title>
        <authorList>
            <person name="Peng Z."/>
        </authorList>
    </citation>
    <scope>NUCLEOTIDE SEQUENCE</scope>
    <source>
        <tissue evidence="15">Muscle</tissue>
    </source>
</reference>
<keyword evidence="2" id="KW-1003">Cell membrane</keyword>
<keyword evidence="5" id="KW-0130">Cell adhesion</keyword>
<dbReference type="InterPro" id="IPR036179">
    <property type="entry name" value="Ig-like_dom_sf"/>
</dbReference>
<feature type="domain" description="Ig-like" evidence="14">
    <location>
        <begin position="596"/>
        <end position="679"/>
    </location>
</feature>
<dbReference type="GO" id="GO:0030888">
    <property type="term" value="P:regulation of B cell proliferation"/>
    <property type="evidence" value="ECO:0007669"/>
    <property type="project" value="TreeGrafter"/>
</dbReference>
<dbReference type="PANTHER" id="PTHR46958">
    <property type="entry name" value="B-CELL RECEPTOR CD22"/>
    <property type="match status" value="1"/>
</dbReference>
<evidence type="ECO:0000313" key="15">
    <source>
        <dbReference type="EMBL" id="KAI7801205.1"/>
    </source>
</evidence>
<keyword evidence="15" id="KW-0675">Receptor</keyword>
<comment type="subunit">
    <text evidence="11">Predominantly monomer of isoform CD22-beta. Also found as heterodimer of isoform CD22-beta and a shorter isoform. Interacts with PTPN6/SHP-1, LYN, SYK, PIK3R1/PIK3R2 and PLCG1 upon phosphorylation. Interacts with GRB2, INPP5D and SHC1 upon phosphorylation. May form a complex with INPP5D/SHIP, GRB2 and SHC1.</text>
</comment>
<dbReference type="Pfam" id="PF13895">
    <property type="entry name" value="Ig_2"/>
    <property type="match status" value="1"/>
</dbReference>
<dbReference type="GO" id="GO:0055037">
    <property type="term" value="C:recycling endosome"/>
    <property type="evidence" value="ECO:0007669"/>
    <property type="project" value="TreeGrafter"/>
</dbReference>
<feature type="non-terminal residue" evidence="15">
    <location>
        <position position="1"/>
    </location>
</feature>
<dbReference type="InterPro" id="IPR056386">
    <property type="entry name" value="Ig_CD22"/>
</dbReference>
<dbReference type="GO" id="GO:0005769">
    <property type="term" value="C:early endosome"/>
    <property type="evidence" value="ECO:0007669"/>
    <property type="project" value="TreeGrafter"/>
</dbReference>
<dbReference type="Proteomes" id="UP001059041">
    <property type="component" value="Linkage Group LG14"/>
</dbReference>
<feature type="compositionally biased region" description="Basic and acidic residues" evidence="12">
    <location>
        <begin position="848"/>
        <end position="859"/>
    </location>
</feature>
<dbReference type="PROSITE" id="PS50835">
    <property type="entry name" value="IG_LIKE"/>
    <property type="match status" value="6"/>
</dbReference>
<evidence type="ECO:0000256" key="5">
    <source>
        <dbReference type="ARBA" id="ARBA00022889"/>
    </source>
</evidence>
<dbReference type="GO" id="GO:0050859">
    <property type="term" value="P:negative regulation of B cell receptor signaling pathway"/>
    <property type="evidence" value="ECO:0007669"/>
    <property type="project" value="TreeGrafter"/>
</dbReference>
<keyword evidence="3" id="KW-0732">Signal</keyword>
<feature type="transmembrane region" description="Helical" evidence="13">
    <location>
        <begin position="687"/>
        <end position="709"/>
    </location>
</feature>
<feature type="domain" description="Ig-like" evidence="14">
    <location>
        <begin position="326"/>
        <end position="411"/>
    </location>
</feature>
<evidence type="ECO:0000256" key="9">
    <source>
        <dbReference type="ARBA" id="ARBA00041781"/>
    </source>
</evidence>
<dbReference type="AlphaFoldDB" id="A0A9W7TLM1"/>
<evidence type="ECO:0000256" key="1">
    <source>
        <dbReference type="ARBA" id="ARBA00004251"/>
    </source>
</evidence>
<evidence type="ECO:0000256" key="11">
    <source>
        <dbReference type="ARBA" id="ARBA00046458"/>
    </source>
</evidence>
<evidence type="ECO:0000256" key="10">
    <source>
        <dbReference type="ARBA" id="ARBA00045430"/>
    </source>
</evidence>
<evidence type="ECO:0000256" key="2">
    <source>
        <dbReference type="ARBA" id="ARBA00022475"/>
    </source>
</evidence>
<dbReference type="PANTHER" id="PTHR46958:SF1">
    <property type="entry name" value="B-CELL RECEPTOR CD22"/>
    <property type="match status" value="1"/>
</dbReference>
<feature type="domain" description="Ig-like" evidence="14">
    <location>
        <begin position="242"/>
        <end position="319"/>
    </location>
</feature>
<evidence type="ECO:0000256" key="8">
    <source>
        <dbReference type="ARBA" id="ARBA00040106"/>
    </source>
</evidence>
<dbReference type="GO" id="GO:0019903">
    <property type="term" value="F:protein phosphatase binding"/>
    <property type="evidence" value="ECO:0007669"/>
    <property type="project" value="TreeGrafter"/>
</dbReference>
<dbReference type="GO" id="GO:0007155">
    <property type="term" value="P:cell adhesion"/>
    <property type="evidence" value="ECO:0007669"/>
    <property type="project" value="UniProtKB-KW"/>
</dbReference>
<feature type="region of interest" description="Disordered" evidence="12">
    <location>
        <begin position="801"/>
        <end position="859"/>
    </location>
</feature>
<dbReference type="GO" id="GO:0033691">
    <property type="term" value="F:sialic acid binding"/>
    <property type="evidence" value="ECO:0007669"/>
    <property type="project" value="TreeGrafter"/>
</dbReference>
<dbReference type="GO" id="GO:0070062">
    <property type="term" value="C:extracellular exosome"/>
    <property type="evidence" value="ECO:0007669"/>
    <property type="project" value="TreeGrafter"/>
</dbReference>
<evidence type="ECO:0000256" key="12">
    <source>
        <dbReference type="SAM" id="MobiDB-lite"/>
    </source>
</evidence>
<dbReference type="GO" id="GO:0009897">
    <property type="term" value="C:external side of plasma membrane"/>
    <property type="evidence" value="ECO:0007669"/>
    <property type="project" value="TreeGrafter"/>
</dbReference>
<evidence type="ECO:0000256" key="6">
    <source>
        <dbReference type="ARBA" id="ARBA00023180"/>
    </source>
</evidence>
<feature type="compositionally biased region" description="Acidic residues" evidence="12">
    <location>
        <begin position="808"/>
        <end position="817"/>
    </location>
</feature>
<comment type="caution">
    <text evidence="15">The sequence shown here is derived from an EMBL/GenBank/DDBJ whole genome shotgun (WGS) entry which is preliminary data.</text>
</comment>
<dbReference type="InterPro" id="IPR003598">
    <property type="entry name" value="Ig_sub2"/>
</dbReference>
<evidence type="ECO:0000259" key="14">
    <source>
        <dbReference type="PROSITE" id="PS50835"/>
    </source>
</evidence>
<organism evidence="15 16">
    <name type="scientific">Triplophysa rosa</name>
    <name type="common">Cave loach</name>
    <dbReference type="NCBI Taxonomy" id="992332"/>
    <lineage>
        <taxon>Eukaryota</taxon>
        <taxon>Metazoa</taxon>
        <taxon>Chordata</taxon>
        <taxon>Craniata</taxon>
        <taxon>Vertebrata</taxon>
        <taxon>Euteleostomi</taxon>
        <taxon>Actinopterygii</taxon>
        <taxon>Neopterygii</taxon>
        <taxon>Teleostei</taxon>
        <taxon>Ostariophysi</taxon>
        <taxon>Cypriniformes</taxon>
        <taxon>Nemacheilidae</taxon>
        <taxon>Triplophysa</taxon>
    </lineage>
</organism>
<keyword evidence="13" id="KW-0812">Transmembrane</keyword>
<evidence type="ECO:0000256" key="3">
    <source>
        <dbReference type="ARBA" id="ARBA00022729"/>
    </source>
</evidence>
<dbReference type="CDD" id="cd00096">
    <property type="entry name" value="Ig"/>
    <property type="match status" value="1"/>
</dbReference>
<keyword evidence="7" id="KW-0393">Immunoglobulin domain</keyword>
<evidence type="ECO:0000256" key="7">
    <source>
        <dbReference type="ARBA" id="ARBA00023319"/>
    </source>
</evidence>
<evidence type="ECO:0000256" key="4">
    <source>
        <dbReference type="ARBA" id="ARBA00022737"/>
    </source>
</evidence>
<dbReference type="InterPro" id="IPR003599">
    <property type="entry name" value="Ig_sub"/>
</dbReference>
<dbReference type="InterPro" id="IPR007110">
    <property type="entry name" value="Ig-like_dom"/>
</dbReference>
<dbReference type="InterPro" id="IPR013783">
    <property type="entry name" value="Ig-like_fold"/>
</dbReference>
<feature type="domain" description="Ig-like" evidence="14">
    <location>
        <begin position="416"/>
        <end position="501"/>
    </location>
</feature>
<accession>A0A9W7TLM1</accession>